<reference evidence="2" key="1">
    <citation type="submission" date="2021-01" db="EMBL/GenBank/DDBJ databases">
        <title>Genomic Encyclopedia of Type Strains, Phase IV (KMG-IV): sequencing the most valuable type-strain genomes for metagenomic binning, comparative biology and taxonomic classification.</title>
        <authorList>
            <person name="Goeker M."/>
        </authorList>
    </citation>
    <scope>NUCLEOTIDE SEQUENCE</scope>
    <source>
        <strain evidence="2">DSM 21943</strain>
    </source>
</reference>
<accession>A0ABS2SRZ9</accession>
<dbReference type="Proteomes" id="UP001179280">
    <property type="component" value="Unassembled WGS sequence"/>
</dbReference>
<dbReference type="RefSeq" id="WP_204465394.1">
    <property type="nucleotide sequence ID" value="NZ_JAFBCV010000003.1"/>
</dbReference>
<keyword evidence="1" id="KW-1133">Transmembrane helix</keyword>
<keyword evidence="3" id="KW-1185">Reference proteome</keyword>
<organism evidence="2 3">
    <name type="scientific">Shouchella xiaoxiensis</name>
    <dbReference type="NCBI Taxonomy" id="766895"/>
    <lineage>
        <taxon>Bacteria</taxon>
        <taxon>Bacillati</taxon>
        <taxon>Bacillota</taxon>
        <taxon>Bacilli</taxon>
        <taxon>Bacillales</taxon>
        <taxon>Bacillaceae</taxon>
        <taxon>Shouchella</taxon>
    </lineage>
</organism>
<keyword evidence="1" id="KW-0472">Membrane</keyword>
<protein>
    <submittedName>
        <fullName evidence="2">Uncharacterized membrane protein (UPF0136 family)</fullName>
    </submittedName>
</protein>
<feature type="transmembrane region" description="Helical" evidence="1">
    <location>
        <begin position="12"/>
        <end position="32"/>
    </location>
</feature>
<name>A0ABS2SRZ9_9BACI</name>
<keyword evidence="1" id="KW-0812">Transmembrane</keyword>
<dbReference type="EMBL" id="JAFBCV010000003">
    <property type="protein sequence ID" value="MBM7838267.1"/>
    <property type="molecule type" value="Genomic_DNA"/>
</dbReference>
<evidence type="ECO:0000313" key="3">
    <source>
        <dbReference type="Proteomes" id="UP001179280"/>
    </source>
</evidence>
<comment type="caution">
    <text evidence="2">The sequence shown here is derived from an EMBL/GenBank/DDBJ whole genome shotgun (WGS) entry which is preliminary data.</text>
</comment>
<gene>
    <name evidence="2" type="ORF">JOC54_001498</name>
</gene>
<evidence type="ECO:0000256" key="1">
    <source>
        <dbReference type="SAM" id="Phobius"/>
    </source>
</evidence>
<evidence type="ECO:0000313" key="2">
    <source>
        <dbReference type="EMBL" id="MBM7838267.1"/>
    </source>
</evidence>
<proteinExistence type="predicted"/>
<sequence>MTSLIDFMRRISIVLLLGFAIGILFFSAKFLVTEDVEDYMSLATHDYSSTLTKAELPLTIYE</sequence>